<protein>
    <submittedName>
        <fullName evidence="3">Nitrile hydratase accessory protein</fullName>
    </submittedName>
</protein>
<dbReference type="EMBL" id="CP024899">
    <property type="protein sequence ID" value="ATX67109.1"/>
    <property type="molecule type" value="Genomic_DNA"/>
</dbReference>
<keyword evidence="4" id="KW-1185">Reference proteome</keyword>
<feature type="region of interest" description="Disordered" evidence="1">
    <location>
        <begin position="93"/>
        <end position="114"/>
    </location>
</feature>
<dbReference type="InterPro" id="IPR042262">
    <property type="entry name" value="CN_hydtase_beta_C"/>
</dbReference>
<feature type="domain" description="Nitrile hydratase beta subunit-like N-terminal" evidence="2">
    <location>
        <begin position="8"/>
        <end position="79"/>
    </location>
</feature>
<evidence type="ECO:0000256" key="1">
    <source>
        <dbReference type="SAM" id="MobiDB-lite"/>
    </source>
</evidence>
<dbReference type="InterPro" id="IPR008990">
    <property type="entry name" value="Elect_transpt_acc-like_dom_sf"/>
</dbReference>
<proteinExistence type="predicted"/>
<dbReference type="Proteomes" id="UP000228948">
    <property type="component" value="Chromosome"/>
</dbReference>
<dbReference type="NCBIfam" id="TIGR03889">
    <property type="entry name" value="nitrile_acc"/>
    <property type="match status" value="1"/>
</dbReference>
<dbReference type="STRING" id="441209.GCA_001870665_02952"/>
<dbReference type="AlphaFoldDB" id="A0A2K8KCD7"/>
<dbReference type="KEGG" id="rbg:BG454_15855"/>
<name>A0A2K8KCD7_9RHOB</name>
<dbReference type="Pfam" id="PF21006">
    <property type="entry name" value="NHase_beta_N"/>
    <property type="match status" value="1"/>
</dbReference>
<evidence type="ECO:0000313" key="3">
    <source>
        <dbReference type="EMBL" id="ATX67109.1"/>
    </source>
</evidence>
<organism evidence="3 4">
    <name type="scientific">Roseinatronobacter bogoriensis subsp. barguzinensis</name>
    <dbReference type="NCBI Taxonomy" id="441209"/>
    <lineage>
        <taxon>Bacteria</taxon>
        <taxon>Pseudomonadati</taxon>
        <taxon>Pseudomonadota</taxon>
        <taxon>Alphaproteobacteria</taxon>
        <taxon>Rhodobacterales</taxon>
        <taxon>Paracoccaceae</taxon>
        <taxon>Roseinatronobacter</taxon>
    </lineage>
</organism>
<sequence length="114" mass="12666">MHGRATLNRPEHPFAAPWQAQAFAMTFALHEKGVFTWAEWTAALSDALGADTRDGAMYYQCWVVALERLIDQKTGTTEAQRADLALAWRRAAQATPHGHPIKLDNDPEARVSGH</sequence>
<dbReference type="InterPro" id="IPR023808">
    <property type="entry name" value="Nitrile_Hydratase_acc_put"/>
</dbReference>
<dbReference type="OrthoDB" id="9811616at2"/>
<dbReference type="Gene3D" id="1.10.472.20">
    <property type="entry name" value="Nitrile hydratase, beta subunit"/>
    <property type="match status" value="1"/>
</dbReference>
<feature type="compositionally biased region" description="Basic and acidic residues" evidence="1">
    <location>
        <begin position="101"/>
        <end position="114"/>
    </location>
</feature>
<evidence type="ECO:0000259" key="2">
    <source>
        <dbReference type="Pfam" id="PF21006"/>
    </source>
</evidence>
<gene>
    <name evidence="3" type="ORF">BG454_15855</name>
</gene>
<evidence type="ECO:0000313" key="4">
    <source>
        <dbReference type="Proteomes" id="UP000228948"/>
    </source>
</evidence>
<dbReference type="SUPFAM" id="SSF50090">
    <property type="entry name" value="Electron transport accessory proteins"/>
    <property type="match status" value="1"/>
</dbReference>
<reference evidence="3 4" key="1">
    <citation type="submission" date="2017-11" db="EMBL/GenBank/DDBJ databases">
        <title>Revised Sequence and Annotation of the Rhodobaca barguzinensis strain alga05 Genome.</title>
        <authorList>
            <person name="Kopejtka K."/>
            <person name="Tomasch J.M."/>
            <person name="Bunk B."/>
            <person name="Koblizek M."/>
        </authorList>
    </citation>
    <scope>NUCLEOTIDE SEQUENCE [LARGE SCALE GENOMIC DNA]</scope>
    <source>
        <strain evidence="4">alga05</strain>
    </source>
</reference>
<accession>A0A2K8KCD7</accession>
<dbReference type="InterPro" id="IPR049054">
    <property type="entry name" value="CN_hydtase_beta-like_N"/>
</dbReference>